<feature type="domain" description="DUF6487" evidence="1">
    <location>
        <begin position="11"/>
        <end position="83"/>
    </location>
</feature>
<name>F3ZZ32_MAHA5</name>
<gene>
    <name evidence="2" type="ordered locus">Mahau_1603</name>
</gene>
<dbReference type="RefSeq" id="WP_013781220.1">
    <property type="nucleotide sequence ID" value="NC_015520.1"/>
</dbReference>
<sequence length="83" mass="9454">MMKDDLIEYLCPYCGCRMEEGTFRSRGGNYFLPIGQKAPLAYSQSSFEEKGAIMLPPDAFSTKPPTWPKAYVCRNCKKIILSY</sequence>
<dbReference type="Proteomes" id="UP000008457">
    <property type="component" value="Chromosome"/>
</dbReference>
<dbReference type="HOGENOM" id="CLU_2618637_0_0_9"/>
<accession>F3ZZ32</accession>
<protein>
    <recommendedName>
        <fullName evidence="1">DUF6487 domain-containing protein</fullName>
    </recommendedName>
</protein>
<proteinExistence type="predicted"/>
<organism evidence="2 3">
    <name type="scientific">Mahella australiensis (strain DSM 15567 / CIP 107919 / 50-1 BON)</name>
    <dbReference type="NCBI Taxonomy" id="697281"/>
    <lineage>
        <taxon>Bacteria</taxon>
        <taxon>Bacillati</taxon>
        <taxon>Bacillota</taxon>
        <taxon>Clostridia</taxon>
        <taxon>Thermoanaerobacterales</taxon>
        <taxon>Thermoanaerobacterales Family IV. Incertae Sedis</taxon>
        <taxon>Mahella</taxon>
    </lineage>
</organism>
<dbReference type="AlphaFoldDB" id="F3ZZ32"/>
<dbReference type="EMBL" id="CP002360">
    <property type="protein sequence ID" value="AEE96791.1"/>
    <property type="molecule type" value="Genomic_DNA"/>
</dbReference>
<dbReference type="Pfam" id="PF20097">
    <property type="entry name" value="DUF6487"/>
    <property type="match status" value="1"/>
</dbReference>
<evidence type="ECO:0000313" key="2">
    <source>
        <dbReference type="EMBL" id="AEE96791.1"/>
    </source>
</evidence>
<keyword evidence="3" id="KW-1185">Reference proteome</keyword>
<reference evidence="3" key="1">
    <citation type="submission" date="2010-11" db="EMBL/GenBank/DDBJ databases">
        <title>The complete genome of Mahella australiensis DSM 15567.</title>
        <authorList>
            <consortium name="US DOE Joint Genome Institute (JGI-PGF)"/>
            <person name="Lucas S."/>
            <person name="Copeland A."/>
            <person name="Lapidus A."/>
            <person name="Bruce D."/>
            <person name="Goodwin L."/>
            <person name="Pitluck S."/>
            <person name="Kyrpides N."/>
            <person name="Mavromatis K."/>
            <person name="Pagani I."/>
            <person name="Ivanova N."/>
            <person name="Teshima H."/>
            <person name="Brettin T."/>
            <person name="Detter J.C."/>
            <person name="Han C."/>
            <person name="Tapia R."/>
            <person name="Land M."/>
            <person name="Hauser L."/>
            <person name="Markowitz V."/>
            <person name="Cheng J.-F."/>
            <person name="Hugenholtz P."/>
            <person name="Woyke T."/>
            <person name="Wu D."/>
            <person name="Spring S."/>
            <person name="Pukall R."/>
            <person name="Steenblock K."/>
            <person name="Schneider S."/>
            <person name="Klenk H.-P."/>
            <person name="Eisen J.A."/>
        </authorList>
    </citation>
    <scope>NUCLEOTIDE SEQUENCE [LARGE SCALE GENOMIC DNA]</scope>
    <source>
        <strain evidence="3">DSM 15567 / CIP 107919 / 50-1 BON</strain>
    </source>
</reference>
<evidence type="ECO:0000313" key="3">
    <source>
        <dbReference type="Proteomes" id="UP000008457"/>
    </source>
</evidence>
<evidence type="ECO:0000259" key="1">
    <source>
        <dbReference type="Pfam" id="PF20097"/>
    </source>
</evidence>
<reference evidence="2 3" key="2">
    <citation type="journal article" date="2011" name="Stand. Genomic Sci.">
        <title>Complete genome sequence of Mahella australiensis type strain (50-1 BON).</title>
        <authorList>
            <person name="Sikorski J."/>
            <person name="Teshima H."/>
            <person name="Nolan M."/>
            <person name="Lucas S."/>
            <person name="Hammon N."/>
            <person name="Deshpande S."/>
            <person name="Cheng J.F."/>
            <person name="Pitluck S."/>
            <person name="Liolios K."/>
            <person name="Pagani I."/>
            <person name="Ivanova N."/>
            <person name="Huntemann M."/>
            <person name="Mavromatis K."/>
            <person name="Ovchinikova G."/>
            <person name="Pati A."/>
            <person name="Tapia R."/>
            <person name="Han C."/>
            <person name="Goodwin L."/>
            <person name="Chen A."/>
            <person name="Palaniappan K."/>
            <person name="Land M."/>
            <person name="Hauser L."/>
            <person name="Ngatchou-Djao O.D."/>
            <person name="Rohde M."/>
            <person name="Pukall R."/>
            <person name="Spring S."/>
            <person name="Abt B."/>
            <person name="Goker M."/>
            <person name="Detter J.C."/>
            <person name="Woyke T."/>
            <person name="Bristow J."/>
            <person name="Markowitz V."/>
            <person name="Hugenholtz P."/>
            <person name="Eisen J.A."/>
            <person name="Kyrpides N.C."/>
            <person name="Klenk H.P."/>
            <person name="Lapidus A."/>
        </authorList>
    </citation>
    <scope>NUCLEOTIDE SEQUENCE [LARGE SCALE GENOMIC DNA]</scope>
    <source>
        <strain evidence="3">DSM 15567 / CIP 107919 / 50-1 BON</strain>
    </source>
</reference>
<dbReference type="KEGG" id="mas:Mahau_1603"/>
<dbReference type="OrthoDB" id="384892at2"/>
<dbReference type="InterPro" id="IPR045504">
    <property type="entry name" value="DUF6487"/>
</dbReference>
<dbReference type="eggNOG" id="ENOG502ZJB2">
    <property type="taxonomic scope" value="Bacteria"/>
</dbReference>